<reference evidence="3" key="1">
    <citation type="journal article" date="2019" name="Int. J. Syst. Evol. Microbiol.">
        <title>The Global Catalogue of Microorganisms (GCM) 10K type strain sequencing project: providing services to taxonomists for standard genome sequencing and annotation.</title>
        <authorList>
            <consortium name="The Broad Institute Genomics Platform"/>
            <consortium name="The Broad Institute Genome Sequencing Center for Infectious Disease"/>
            <person name="Wu L."/>
            <person name="Ma J."/>
        </authorList>
    </citation>
    <scope>NUCLEOTIDE SEQUENCE [LARGE SCALE GENOMIC DNA]</scope>
    <source>
        <strain evidence="3">YIM 94188</strain>
    </source>
</reference>
<sequence>MHTATPPTSLLRGGEGRIHLDLDEPAGEAGSRSRGRSGKTFDVLPGQRSYHEHPAGAVPQPSADALALVRDEDCWSILEPSRGGEAEGLGAFSIHFPTADDNSGCLGSGDAIPRVPSTDWS</sequence>
<protein>
    <submittedName>
        <fullName evidence="2">DUF6196 family protein</fullName>
    </submittedName>
</protein>
<evidence type="ECO:0000313" key="2">
    <source>
        <dbReference type="EMBL" id="MFC5730990.1"/>
    </source>
</evidence>
<dbReference type="Pfam" id="PF19696">
    <property type="entry name" value="DUF6196"/>
    <property type="match status" value="1"/>
</dbReference>
<comment type="caution">
    <text evidence="2">The sequence shown here is derived from an EMBL/GenBank/DDBJ whole genome shotgun (WGS) entry which is preliminary data.</text>
</comment>
<accession>A0ABW0ZQY6</accession>
<dbReference type="InterPro" id="IPR045674">
    <property type="entry name" value="DUF6196"/>
</dbReference>
<gene>
    <name evidence="2" type="ORF">ACFPQB_18885</name>
</gene>
<feature type="region of interest" description="Disordered" evidence="1">
    <location>
        <begin position="1"/>
        <end position="59"/>
    </location>
</feature>
<dbReference type="EMBL" id="JBHSNS010000012">
    <property type="protein sequence ID" value="MFC5730990.1"/>
    <property type="molecule type" value="Genomic_DNA"/>
</dbReference>
<keyword evidence="3" id="KW-1185">Reference proteome</keyword>
<evidence type="ECO:0000256" key="1">
    <source>
        <dbReference type="SAM" id="MobiDB-lite"/>
    </source>
</evidence>
<name>A0ABW0ZQY6_9ACTN</name>
<dbReference type="Proteomes" id="UP001596072">
    <property type="component" value="Unassembled WGS sequence"/>
</dbReference>
<evidence type="ECO:0000313" key="3">
    <source>
        <dbReference type="Proteomes" id="UP001596072"/>
    </source>
</evidence>
<dbReference type="RefSeq" id="WP_378527635.1">
    <property type="nucleotide sequence ID" value="NZ_JBHSNS010000012.1"/>
</dbReference>
<organism evidence="2 3">
    <name type="scientific">Nocardioides vastitatis</name>
    <dbReference type="NCBI Taxonomy" id="2568655"/>
    <lineage>
        <taxon>Bacteria</taxon>
        <taxon>Bacillati</taxon>
        <taxon>Actinomycetota</taxon>
        <taxon>Actinomycetes</taxon>
        <taxon>Propionibacteriales</taxon>
        <taxon>Nocardioidaceae</taxon>
        <taxon>Nocardioides</taxon>
    </lineage>
</organism>
<proteinExistence type="predicted"/>